<accession>A0A0F9AGJ2</accession>
<dbReference type="InterPro" id="IPR019734">
    <property type="entry name" value="TPR_rpt"/>
</dbReference>
<gene>
    <name evidence="1" type="ORF">LCGC14_2851510</name>
</gene>
<evidence type="ECO:0000313" key="1">
    <source>
        <dbReference type="EMBL" id="KKK77644.1"/>
    </source>
</evidence>
<proteinExistence type="predicted"/>
<dbReference type="Gene3D" id="1.25.40.10">
    <property type="entry name" value="Tetratricopeptide repeat domain"/>
    <property type="match status" value="1"/>
</dbReference>
<dbReference type="AlphaFoldDB" id="A0A0F9AGJ2"/>
<protein>
    <submittedName>
        <fullName evidence="1">Uncharacterized protein</fullName>
    </submittedName>
</protein>
<comment type="caution">
    <text evidence="1">The sequence shown here is derived from an EMBL/GenBank/DDBJ whole genome shotgun (WGS) entry which is preliminary data.</text>
</comment>
<dbReference type="InterPro" id="IPR011990">
    <property type="entry name" value="TPR-like_helical_dom_sf"/>
</dbReference>
<organism evidence="1">
    <name type="scientific">marine sediment metagenome</name>
    <dbReference type="NCBI Taxonomy" id="412755"/>
    <lineage>
        <taxon>unclassified sequences</taxon>
        <taxon>metagenomes</taxon>
        <taxon>ecological metagenomes</taxon>
    </lineage>
</organism>
<name>A0A0F9AGJ2_9ZZZZ</name>
<sequence length="262" mass="29797">MKYKSTLAKKIKIIIITTLSTLLFSYPSVPARAGILNAEEKEVSTVDYEALAHRSEELNPNKNPDEVIALLEPHRYNKNNKSFIFYNSLGLAYKNKGRFKEAITAYVRSLELEPDEPGTQYNLGIAYFNNNELSKALSYILKSAEQRPHHSGTKKWIDHLTKKLNVYKVPDISGLKLVFDKKINVNKKKPDKESRLRMYITPDGGRIQVLSADDKIYSYGIDSDNKKPVDYVIIDNDGDGSFEKIINSNSIFGVPTWAYNPE</sequence>
<reference evidence="1" key="1">
    <citation type="journal article" date="2015" name="Nature">
        <title>Complex archaea that bridge the gap between prokaryotes and eukaryotes.</title>
        <authorList>
            <person name="Spang A."/>
            <person name="Saw J.H."/>
            <person name="Jorgensen S.L."/>
            <person name="Zaremba-Niedzwiedzka K."/>
            <person name="Martijn J."/>
            <person name="Lind A.E."/>
            <person name="van Eijk R."/>
            <person name="Schleper C."/>
            <person name="Guy L."/>
            <person name="Ettema T.J."/>
        </authorList>
    </citation>
    <scope>NUCLEOTIDE SEQUENCE</scope>
</reference>
<dbReference type="PROSITE" id="PS50293">
    <property type="entry name" value="TPR_REGION"/>
    <property type="match status" value="1"/>
</dbReference>
<dbReference type="EMBL" id="LAZR01054858">
    <property type="protein sequence ID" value="KKK77644.1"/>
    <property type="molecule type" value="Genomic_DNA"/>
</dbReference>
<dbReference type="PROSITE" id="PS50005">
    <property type="entry name" value="TPR"/>
    <property type="match status" value="2"/>
</dbReference>
<dbReference type="SMART" id="SM00028">
    <property type="entry name" value="TPR"/>
    <property type="match status" value="2"/>
</dbReference>
<dbReference type="SUPFAM" id="SSF48452">
    <property type="entry name" value="TPR-like"/>
    <property type="match status" value="1"/>
</dbReference>
<dbReference type="Pfam" id="PF13414">
    <property type="entry name" value="TPR_11"/>
    <property type="match status" value="1"/>
</dbReference>